<proteinExistence type="inferred from homology"/>
<evidence type="ECO:0000313" key="15">
    <source>
        <dbReference type="EMBL" id="CAD8293154.1"/>
    </source>
</evidence>
<protein>
    <recommendedName>
        <fullName evidence="4 13">Protein disulfide-isomerase</fullName>
        <ecNumber evidence="4 13">5.3.4.1</ecNumber>
    </recommendedName>
</protein>
<dbReference type="GO" id="GO:0005788">
    <property type="term" value="C:endoplasmic reticulum lumen"/>
    <property type="evidence" value="ECO:0007669"/>
    <property type="project" value="UniProtKB-SubCell"/>
</dbReference>
<feature type="domain" description="Thioredoxin" evidence="14">
    <location>
        <begin position="349"/>
        <end position="478"/>
    </location>
</feature>
<dbReference type="PROSITE" id="PS51352">
    <property type="entry name" value="THIOREDOXIN_2"/>
    <property type="match status" value="2"/>
</dbReference>
<dbReference type="InterPro" id="IPR013766">
    <property type="entry name" value="Thioredoxin_domain"/>
</dbReference>
<evidence type="ECO:0000256" key="5">
    <source>
        <dbReference type="ARBA" id="ARBA00022729"/>
    </source>
</evidence>
<name>A0A7R9VFZ0_9CHLO</name>
<feature type="chain" id="PRO_5031599967" description="Protein disulfide-isomerase" evidence="13">
    <location>
        <begin position="27"/>
        <end position="500"/>
    </location>
</feature>
<sequence>MSRSLTLAFLLGALALSAPLCAFADADNVVVLTESNFDEIIPKSKFALVEFYAPWCGHCKKLDPEYKKAANDLKEYSEENGIVIAKVDATAESSLGDKFGVKGYPTIKWFVDGELASDYQGPRDAAGIAKWIKLKTGPFAVTLDSTEKLAAEEKENDVLFVAYFKELSGGAFDTFKLLATKYEDVAFAMTTDVDVAKAAGMKDVDSLAVIKNEEQRSVIVMEEKFNAATIKSFVDGEKLPLTIEFNSGNSNKIFKSGIPQQIIFWAKEAEFKSGKAFAALKEVAKEFKGKLVFVTSNSEGSDAEPITKYFGLSGKTGPVVLGFALEKNQKFFFEGEPTVSELTKFAKSLLDGTAEPSFKSAEIPAEPLDEGVTVVVGKNFNDIVLAKDKDVLLEVYAPWCGHCKSLAPIYVELAKKFQGTSVTIAKMDGTENEHAMVEAKGYPTLLFYPAGENKKPISFSGGDRSLESLIKFVEEKAKLPITFPDAGESAADDEDGKDEL</sequence>
<evidence type="ECO:0000256" key="9">
    <source>
        <dbReference type="ARBA" id="ARBA00023235"/>
    </source>
</evidence>
<evidence type="ECO:0000256" key="6">
    <source>
        <dbReference type="ARBA" id="ARBA00022737"/>
    </source>
</evidence>
<dbReference type="InterPro" id="IPR036249">
    <property type="entry name" value="Thioredoxin-like_sf"/>
</dbReference>
<keyword evidence="10 11" id="KW-0676">Redox-active center</keyword>
<dbReference type="InterPro" id="IPR005788">
    <property type="entry name" value="PDI_thioredoxin-like_dom"/>
</dbReference>
<keyword evidence="6" id="KW-0677">Repeat</keyword>
<dbReference type="CDD" id="cd02961">
    <property type="entry name" value="PDI_a_family"/>
    <property type="match status" value="1"/>
</dbReference>
<feature type="disulfide bond" description="Redox-active" evidence="11">
    <location>
        <begin position="56"/>
        <end position="59"/>
    </location>
</feature>
<dbReference type="PANTHER" id="PTHR18929">
    <property type="entry name" value="PROTEIN DISULFIDE ISOMERASE"/>
    <property type="match status" value="1"/>
</dbReference>
<evidence type="ECO:0000256" key="1">
    <source>
        <dbReference type="ARBA" id="ARBA00001182"/>
    </source>
</evidence>
<dbReference type="Pfam" id="PF00085">
    <property type="entry name" value="Thioredoxin"/>
    <property type="match status" value="2"/>
</dbReference>
<dbReference type="AlphaFoldDB" id="A0A7R9VFZ0"/>
<dbReference type="PANTHER" id="PTHR18929:SF246">
    <property type="entry name" value="PROTEIN DISULFIDE ISOMERASE-LIKE 1-4"/>
    <property type="match status" value="1"/>
</dbReference>
<keyword evidence="5 13" id="KW-0732">Signal</keyword>
<dbReference type="InterPro" id="IPR005792">
    <property type="entry name" value="Prot_disulphide_isomerase"/>
</dbReference>
<gene>
    <name evidence="15" type="ORF">CEUR00632_LOCUS11864</name>
</gene>
<feature type="signal peptide" evidence="13">
    <location>
        <begin position="1"/>
        <end position="26"/>
    </location>
</feature>
<evidence type="ECO:0000256" key="7">
    <source>
        <dbReference type="ARBA" id="ARBA00022824"/>
    </source>
</evidence>
<dbReference type="CDD" id="cd02982">
    <property type="entry name" value="PDI_b'_family"/>
    <property type="match status" value="1"/>
</dbReference>
<evidence type="ECO:0000256" key="8">
    <source>
        <dbReference type="ARBA" id="ARBA00023157"/>
    </source>
</evidence>
<dbReference type="PROSITE" id="PS00194">
    <property type="entry name" value="THIOREDOXIN_1"/>
    <property type="match status" value="2"/>
</dbReference>
<dbReference type="CDD" id="cd02981">
    <property type="entry name" value="PDI_b_family"/>
    <property type="match status" value="1"/>
</dbReference>
<dbReference type="NCBIfam" id="TIGR01126">
    <property type="entry name" value="pdi_dom"/>
    <property type="match status" value="1"/>
</dbReference>
<dbReference type="InterPro" id="IPR017937">
    <property type="entry name" value="Thioredoxin_CS"/>
</dbReference>
<evidence type="ECO:0000256" key="4">
    <source>
        <dbReference type="ARBA" id="ARBA00012723"/>
    </source>
</evidence>
<dbReference type="EMBL" id="HBEC01025798">
    <property type="protein sequence ID" value="CAD8293154.1"/>
    <property type="molecule type" value="Transcribed_RNA"/>
</dbReference>
<dbReference type="SUPFAM" id="SSF52833">
    <property type="entry name" value="Thioredoxin-like"/>
    <property type="match status" value="4"/>
</dbReference>
<organism evidence="15">
    <name type="scientific">Chlamydomonas euryale</name>
    <dbReference type="NCBI Taxonomy" id="1486919"/>
    <lineage>
        <taxon>Eukaryota</taxon>
        <taxon>Viridiplantae</taxon>
        <taxon>Chlorophyta</taxon>
        <taxon>core chlorophytes</taxon>
        <taxon>Chlorophyceae</taxon>
        <taxon>CS clade</taxon>
        <taxon>Chlamydomonadales</taxon>
        <taxon>Chlamydomonadaceae</taxon>
        <taxon>Chlamydomonas</taxon>
    </lineage>
</organism>
<dbReference type="GO" id="GO:0034976">
    <property type="term" value="P:response to endoplasmic reticulum stress"/>
    <property type="evidence" value="ECO:0007669"/>
    <property type="project" value="TreeGrafter"/>
</dbReference>
<evidence type="ECO:0000256" key="2">
    <source>
        <dbReference type="ARBA" id="ARBA00004319"/>
    </source>
</evidence>
<dbReference type="PRINTS" id="PR00421">
    <property type="entry name" value="THIOREDOXIN"/>
</dbReference>
<comment type="similarity">
    <text evidence="3 12">Belongs to the protein disulfide isomerase family.</text>
</comment>
<evidence type="ECO:0000256" key="11">
    <source>
        <dbReference type="PIRSR" id="PIRSR605792-51"/>
    </source>
</evidence>
<feature type="domain" description="Thioredoxin" evidence="14">
    <location>
        <begin position="12"/>
        <end position="137"/>
    </location>
</feature>
<dbReference type="GO" id="GO:0003756">
    <property type="term" value="F:protein disulfide isomerase activity"/>
    <property type="evidence" value="ECO:0007669"/>
    <property type="project" value="UniProtKB-EC"/>
</dbReference>
<evidence type="ECO:0000256" key="13">
    <source>
        <dbReference type="RuleBase" id="RU361130"/>
    </source>
</evidence>
<reference evidence="15" key="1">
    <citation type="submission" date="2021-01" db="EMBL/GenBank/DDBJ databases">
        <authorList>
            <person name="Corre E."/>
            <person name="Pelletier E."/>
            <person name="Niang G."/>
            <person name="Scheremetjew M."/>
            <person name="Finn R."/>
            <person name="Kale V."/>
            <person name="Holt S."/>
            <person name="Cochrane G."/>
            <person name="Meng A."/>
            <person name="Brown T."/>
            <person name="Cohen L."/>
        </authorList>
    </citation>
    <scope>NUCLEOTIDE SEQUENCE</scope>
    <source>
        <strain evidence="15">CCMP219</strain>
    </source>
</reference>
<evidence type="ECO:0000256" key="12">
    <source>
        <dbReference type="RuleBase" id="RU004208"/>
    </source>
</evidence>
<keyword evidence="9 13" id="KW-0413">Isomerase</keyword>
<dbReference type="FunFam" id="3.40.30.10:FF:000017">
    <property type="entry name" value="Protein disulfide-isomerase A4"/>
    <property type="match status" value="1"/>
</dbReference>
<evidence type="ECO:0000256" key="3">
    <source>
        <dbReference type="ARBA" id="ARBA00006347"/>
    </source>
</evidence>
<dbReference type="NCBIfam" id="TIGR01130">
    <property type="entry name" value="ER_PDI_fam"/>
    <property type="match status" value="1"/>
</dbReference>
<dbReference type="Pfam" id="PF13848">
    <property type="entry name" value="Thioredoxin_6"/>
    <property type="match status" value="1"/>
</dbReference>
<keyword evidence="8 11" id="KW-1015">Disulfide bond</keyword>
<dbReference type="GO" id="GO:0006457">
    <property type="term" value="P:protein folding"/>
    <property type="evidence" value="ECO:0007669"/>
    <property type="project" value="TreeGrafter"/>
</dbReference>
<keyword evidence="7" id="KW-0256">Endoplasmic reticulum</keyword>
<comment type="catalytic activity">
    <reaction evidence="1 13">
        <text>Catalyzes the rearrangement of -S-S- bonds in proteins.</text>
        <dbReference type="EC" id="5.3.4.1"/>
    </reaction>
</comment>
<dbReference type="EC" id="5.3.4.1" evidence="4 13"/>
<evidence type="ECO:0000259" key="14">
    <source>
        <dbReference type="PROSITE" id="PS51352"/>
    </source>
</evidence>
<evidence type="ECO:0000256" key="10">
    <source>
        <dbReference type="ARBA" id="ARBA00023284"/>
    </source>
</evidence>
<feature type="disulfide bond" description="Redox-active" evidence="11">
    <location>
        <begin position="400"/>
        <end position="403"/>
    </location>
</feature>
<dbReference type="Gene3D" id="3.40.30.10">
    <property type="entry name" value="Glutaredoxin"/>
    <property type="match status" value="4"/>
</dbReference>
<accession>A0A7R9VFZ0</accession>
<dbReference type="CDD" id="cd02995">
    <property type="entry name" value="PDI_a_PDI_a'_C"/>
    <property type="match status" value="1"/>
</dbReference>
<comment type="subcellular location">
    <subcellularLocation>
        <location evidence="2">Endoplasmic reticulum lumen</location>
    </subcellularLocation>
</comment>